<evidence type="ECO:0000313" key="1">
    <source>
        <dbReference type="EMBL" id="CAL8098409.1"/>
    </source>
</evidence>
<proteinExistence type="predicted"/>
<keyword evidence="2" id="KW-1185">Reference proteome</keyword>
<evidence type="ECO:0000313" key="2">
    <source>
        <dbReference type="Proteomes" id="UP001642540"/>
    </source>
</evidence>
<reference evidence="1 2" key="1">
    <citation type="submission" date="2024-08" db="EMBL/GenBank/DDBJ databases">
        <authorList>
            <person name="Cucini C."/>
            <person name="Frati F."/>
        </authorList>
    </citation>
    <scope>NUCLEOTIDE SEQUENCE [LARGE SCALE GENOMIC DNA]</scope>
</reference>
<organism evidence="1 2">
    <name type="scientific">Orchesella dallaii</name>
    <dbReference type="NCBI Taxonomy" id="48710"/>
    <lineage>
        <taxon>Eukaryota</taxon>
        <taxon>Metazoa</taxon>
        <taxon>Ecdysozoa</taxon>
        <taxon>Arthropoda</taxon>
        <taxon>Hexapoda</taxon>
        <taxon>Collembola</taxon>
        <taxon>Entomobryomorpha</taxon>
        <taxon>Entomobryoidea</taxon>
        <taxon>Orchesellidae</taxon>
        <taxon>Orchesellinae</taxon>
        <taxon>Orchesella</taxon>
    </lineage>
</organism>
<comment type="caution">
    <text evidence="1">The sequence shown here is derived from an EMBL/GenBank/DDBJ whole genome shotgun (WGS) entry which is preliminary data.</text>
</comment>
<name>A0ABP1QCY8_9HEXA</name>
<dbReference type="EMBL" id="CAXLJM020000030">
    <property type="protein sequence ID" value="CAL8098409.1"/>
    <property type="molecule type" value="Genomic_DNA"/>
</dbReference>
<dbReference type="Proteomes" id="UP001642540">
    <property type="component" value="Unassembled WGS sequence"/>
</dbReference>
<accession>A0ABP1QCY8</accession>
<protein>
    <submittedName>
        <fullName evidence="1">Uncharacterized protein</fullName>
    </submittedName>
</protein>
<gene>
    <name evidence="1" type="ORF">ODALV1_LOCUS9927</name>
</gene>
<sequence length="245" mass="28195">MTSNILPLKLSTKSILKAELIFDPYEFSSYKFKMNPKKTKSDSKIFNFFQKFLPKRGSSSSLNPDLENATADPKELSNYGHEQVQLGRTTRKVWHLYNISNRRNLEEFVASNSFYVDVGNEEDKIQLRFYLEPIHARTASYNWDNRINKLLSVSVAVVTGGEGKKLGFSVKIDLLAESLRCEQTLLEGKRLMFNSEEAKEGKNIQTGFLCFASSRRLSSGNEYDEVYRFESQFQLVLGFTVTRLY</sequence>